<dbReference type="EMBL" id="JAGEMI010000004">
    <property type="protein sequence ID" value="MBO1869284.1"/>
    <property type="molecule type" value="Genomic_DNA"/>
</dbReference>
<dbReference type="EMBL" id="CP086137">
    <property type="protein sequence ID" value="UEM18088.1"/>
    <property type="molecule type" value="Genomic_DNA"/>
</dbReference>
<dbReference type="InterPro" id="IPR047650">
    <property type="entry name" value="Transpos_IS110"/>
</dbReference>
<dbReference type="RefSeq" id="WP_208088552.1">
    <property type="nucleotide sequence ID" value="NZ_CP086136.1"/>
</dbReference>
<evidence type="ECO:0000313" key="9">
    <source>
        <dbReference type="EMBL" id="UEM11245.1"/>
    </source>
</evidence>
<evidence type="ECO:0000259" key="1">
    <source>
        <dbReference type="Pfam" id="PF01548"/>
    </source>
</evidence>
<dbReference type="KEGG" id="bban:J4G43_048310"/>
<evidence type="ECO:0000313" key="5">
    <source>
        <dbReference type="EMBL" id="MBO1868015.1"/>
    </source>
</evidence>
<dbReference type="KEGG" id="bban:J4G43_042790"/>
<dbReference type="KEGG" id="bban:J4G43_052545"/>
<evidence type="ECO:0000313" key="4">
    <source>
        <dbReference type="EMBL" id="MBO1867976.1"/>
    </source>
</evidence>
<dbReference type="KEGG" id="bban:J4G43_044530"/>
<dbReference type="EMBL" id="CP086136">
    <property type="protein sequence ID" value="UEM12155.1"/>
    <property type="molecule type" value="Genomic_DNA"/>
</dbReference>
<organism evidence="7">
    <name type="scientific">Bradyrhizobium barranii subsp. barranii</name>
    <dbReference type="NCBI Taxonomy" id="2823807"/>
    <lineage>
        <taxon>Bacteria</taxon>
        <taxon>Pseudomonadati</taxon>
        <taxon>Pseudomonadota</taxon>
        <taxon>Alphaproteobacteria</taxon>
        <taxon>Hyphomicrobiales</taxon>
        <taxon>Nitrobacteraceae</taxon>
        <taxon>Bradyrhizobium</taxon>
        <taxon>Bradyrhizobium barranii</taxon>
    </lineage>
</organism>
<evidence type="ECO:0000313" key="10">
    <source>
        <dbReference type="EMBL" id="UEM11495.1"/>
    </source>
</evidence>
<name>A0A939MKS6_9BRAD</name>
<dbReference type="GO" id="GO:0006313">
    <property type="term" value="P:DNA transposition"/>
    <property type="evidence" value="ECO:0007669"/>
    <property type="project" value="InterPro"/>
</dbReference>
<reference evidence="7" key="1">
    <citation type="submission" date="2021-03" db="EMBL/GenBank/DDBJ databases">
        <title>Whole Genome Sequence of Bradyrhizobium sp. Strain 144S4.</title>
        <authorList>
            <person name="Bromfield E.S.P."/>
            <person name="Cloutier S."/>
        </authorList>
    </citation>
    <scope>NUCLEOTIDE SEQUENCE [LARGE SCALE GENOMIC DNA]</scope>
    <source>
        <strain evidence="7">144S4</strain>
    </source>
</reference>
<geneLocation type="plasmid" evidence="13 15">
    <name>pBb144S4a</name>
</geneLocation>
<dbReference type="PANTHER" id="PTHR33055:SF3">
    <property type="entry name" value="PUTATIVE TRANSPOSASE FOR IS117-RELATED"/>
    <property type="match status" value="1"/>
</dbReference>
<feature type="domain" description="Transposase IS110-like N-terminal" evidence="1">
    <location>
        <begin position="8"/>
        <end position="148"/>
    </location>
</feature>
<evidence type="ECO:0000313" key="14">
    <source>
        <dbReference type="EMBL" id="UEM18088.1"/>
    </source>
</evidence>
<dbReference type="EMBL" id="CP086136">
    <property type="protein sequence ID" value="UEM11541.1"/>
    <property type="molecule type" value="Genomic_DNA"/>
</dbReference>
<dbReference type="EMBL" id="CP086137">
    <property type="protein sequence ID" value="UEM18018.1"/>
    <property type="molecule type" value="Genomic_DNA"/>
</dbReference>
<proteinExistence type="predicted"/>
<dbReference type="NCBIfam" id="NF033542">
    <property type="entry name" value="transpos_IS110"/>
    <property type="match status" value="1"/>
</dbReference>
<dbReference type="Proteomes" id="UP000664702">
    <property type="component" value="Chromosome"/>
</dbReference>
<dbReference type="GO" id="GO:0003677">
    <property type="term" value="F:DNA binding"/>
    <property type="evidence" value="ECO:0007669"/>
    <property type="project" value="InterPro"/>
</dbReference>
<dbReference type="EMBL" id="JAGEMI010000001">
    <property type="protein sequence ID" value="MBO1868647.1"/>
    <property type="molecule type" value="Genomic_DNA"/>
</dbReference>
<protein>
    <submittedName>
        <fullName evidence="7">IS110 family transposase</fullName>
    </submittedName>
</protein>
<dbReference type="Pfam" id="PF01548">
    <property type="entry name" value="DEDD_Tnp_IS110"/>
    <property type="match status" value="1"/>
</dbReference>
<dbReference type="KEGG" id="bban:J4G43_044805"/>
<dbReference type="EMBL" id="JAGEMI010000001">
    <property type="protein sequence ID" value="MBO1867976.1"/>
    <property type="molecule type" value="Genomic_DNA"/>
</dbReference>
<dbReference type="InterPro" id="IPR002525">
    <property type="entry name" value="Transp_IS110-like_N"/>
</dbReference>
<dbReference type="InterPro" id="IPR003346">
    <property type="entry name" value="Transposase_20"/>
</dbReference>
<gene>
    <name evidence="9" type="ORF">J4G43_042790</name>
    <name evidence="10" type="ORF">J4G43_044530</name>
    <name evidence="11" type="ORF">J4G43_044805</name>
    <name evidence="12" type="ORF">J4G43_048310</name>
    <name evidence="13" type="ORF">J4G43_052020</name>
    <name evidence="14" type="ORF">J4G43_052545</name>
    <name evidence="3" type="ORF">J4G43_44610</name>
    <name evidence="4" type="ORF">J4G43_46300</name>
    <name evidence="5" type="ORF">J4G43_46555</name>
    <name evidence="6" type="ORF">J4G43_50020</name>
    <name evidence="7" type="ORF">J4G43_53890</name>
    <name evidence="8" type="ORF">J4G43_54410</name>
</gene>
<dbReference type="GO" id="GO:0004803">
    <property type="term" value="F:transposase activity"/>
    <property type="evidence" value="ECO:0007669"/>
    <property type="project" value="InterPro"/>
</dbReference>
<evidence type="ECO:0000313" key="11">
    <source>
        <dbReference type="EMBL" id="UEM11541.1"/>
    </source>
</evidence>
<dbReference type="EMBL" id="JAGEMI010000004">
    <property type="protein sequence ID" value="MBO1869363.1"/>
    <property type="molecule type" value="Genomic_DNA"/>
</dbReference>
<keyword evidence="13" id="KW-0614">Plasmid</keyword>
<sequence>MDDEVSIIGLDLAKNVFQVHGAGQDGRMILRKKLNRSRLLEFFAKLPRCVVAMEACASAHYWGREIGKFGHEVRLIHPSYVKPFVKRQKNDAADAEAIAEAASRPTMRFVGVKSAEKQASSMAFKVRDLLVRQRTQAINALRGHLAEYGLIVAQGVRHIPRLHELLTIYPDLPDLARGLCQTLLKHVESLSEQIAELEKGLRVRARQDEVASRLMTIPGIGAICATAIEALAPSAETFSKGRDFAAWIGLTPKQNSSGGKDRLGKISRMGRRDLRRLLVLGATAVVRWARRYGPPAGSWLARMLLKKPPKLIAVALANKLARIAWALMVRGGAYQAPASGAA</sequence>
<dbReference type="EMBL" id="CP086136">
    <property type="protein sequence ID" value="UEM11495.1"/>
    <property type="molecule type" value="Genomic_DNA"/>
</dbReference>
<dbReference type="Pfam" id="PF02371">
    <property type="entry name" value="Transposase_20"/>
    <property type="match status" value="1"/>
</dbReference>
<evidence type="ECO:0000313" key="3">
    <source>
        <dbReference type="EMBL" id="MBO1867711.1"/>
    </source>
</evidence>
<accession>A0A939MKS6</accession>
<evidence type="ECO:0000313" key="13">
    <source>
        <dbReference type="EMBL" id="UEM18018.1"/>
    </source>
</evidence>
<evidence type="ECO:0000313" key="8">
    <source>
        <dbReference type="EMBL" id="MBO1869363.1"/>
    </source>
</evidence>
<evidence type="ECO:0000313" key="15">
    <source>
        <dbReference type="Proteomes" id="UP000664702"/>
    </source>
</evidence>
<evidence type="ECO:0000313" key="6">
    <source>
        <dbReference type="EMBL" id="MBO1868647.1"/>
    </source>
</evidence>
<evidence type="ECO:0000259" key="2">
    <source>
        <dbReference type="Pfam" id="PF02371"/>
    </source>
</evidence>
<dbReference type="EMBL" id="CP086136">
    <property type="protein sequence ID" value="UEM11245.1"/>
    <property type="molecule type" value="Genomic_DNA"/>
</dbReference>
<evidence type="ECO:0000313" key="12">
    <source>
        <dbReference type="EMBL" id="UEM12155.1"/>
    </source>
</evidence>
<evidence type="ECO:0000313" key="7">
    <source>
        <dbReference type="EMBL" id="MBO1869284.1"/>
    </source>
</evidence>
<dbReference type="AlphaFoldDB" id="A0A939MKS6"/>
<dbReference type="PANTHER" id="PTHR33055">
    <property type="entry name" value="TRANSPOSASE FOR INSERTION SEQUENCE ELEMENT IS1111A"/>
    <property type="match status" value="1"/>
</dbReference>
<reference evidence="9 15" key="2">
    <citation type="journal article" date="2022" name="Int. J. Syst. Evol. Microbiol.">
        <title>Strains of Bradyrhizobium barranii sp. nov. associated with legumes native to Canada are symbionts of soybeans and belong to different subspecies (subsp. barranii subsp. nov. and subsp. apii subsp. nov.) and symbiovars (sv. glycinearum and sv. septentrionale).</title>
        <authorList>
            <person name="Bromfield E.S.P."/>
            <person name="Cloutier S."/>
            <person name="Wasai-Hara S."/>
            <person name="Minamisawa K."/>
        </authorList>
    </citation>
    <scope>NUCLEOTIDE SEQUENCE [LARGE SCALE GENOMIC DNA]</scope>
    <source>
        <strain evidence="15">144S4</strain>
        <plasmid evidence="13 15">pBb144S4a</plasmid>
    </source>
</reference>
<dbReference type="EMBL" id="JAGEMI010000001">
    <property type="protein sequence ID" value="MBO1867711.1"/>
    <property type="molecule type" value="Genomic_DNA"/>
</dbReference>
<dbReference type="KEGG" id="bban:J4G43_052020"/>
<dbReference type="Proteomes" id="UP000664702">
    <property type="component" value="Plasmid pBb144S4a"/>
</dbReference>
<dbReference type="EMBL" id="JAGEMI010000001">
    <property type="protein sequence ID" value="MBO1868015.1"/>
    <property type="molecule type" value="Genomic_DNA"/>
</dbReference>
<feature type="domain" description="Transposase IS116/IS110/IS902 C-terminal" evidence="2">
    <location>
        <begin position="212"/>
        <end position="289"/>
    </location>
</feature>